<dbReference type="PANTHER" id="PTHR11138:SF5">
    <property type="entry name" value="METHIONYL-TRNA FORMYLTRANSFERASE, MITOCHONDRIAL"/>
    <property type="match status" value="1"/>
</dbReference>
<evidence type="ECO:0000259" key="1">
    <source>
        <dbReference type="Pfam" id="PF00551"/>
    </source>
</evidence>
<name>A0ABP8GSZ8_9BURK</name>
<dbReference type="SUPFAM" id="SSF53328">
    <property type="entry name" value="Formyltransferase"/>
    <property type="match status" value="1"/>
</dbReference>
<dbReference type="PANTHER" id="PTHR11138">
    <property type="entry name" value="METHIONYL-TRNA FORMYLTRANSFERASE"/>
    <property type="match status" value="1"/>
</dbReference>
<protein>
    <submittedName>
        <fullName evidence="3">Formyltransferase</fullName>
    </submittedName>
</protein>
<dbReference type="Pfam" id="PF02911">
    <property type="entry name" value="Formyl_trans_C"/>
    <property type="match status" value="1"/>
</dbReference>
<dbReference type="InterPro" id="IPR036477">
    <property type="entry name" value="Formyl_transf_N_sf"/>
</dbReference>
<dbReference type="InterPro" id="IPR005793">
    <property type="entry name" value="Formyl_trans_C"/>
</dbReference>
<dbReference type="InterPro" id="IPR011034">
    <property type="entry name" value="Formyl_transferase-like_C_sf"/>
</dbReference>
<gene>
    <name evidence="3" type="ORF">GCM10023165_02290</name>
</gene>
<dbReference type="EMBL" id="BAABGJ010000001">
    <property type="protein sequence ID" value="GAA4329382.1"/>
    <property type="molecule type" value="Genomic_DNA"/>
</dbReference>
<proteinExistence type="predicted"/>
<comment type="caution">
    <text evidence="3">The sequence shown here is derived from an EMBL/GenBank/DDBJ whole genome shotgun (WGS) entry which is preliminary data.</text>
</comment>
<dbReference type="SUPFAM" id="SSF50486">
    <property type="entry name" value="FMT C-terminal domain-like"/>
    <property type="match status" value="1"/>
</dbReference>
<dbReference type="NCBIfam" id="NF005414">
    <property type="entry name" value="PRK06988.1"/>
    <property type="match status" value="1"/>
</dbReference>
<dbReference type="InterPro" id="IPR002376">
    <property type="entry name" value="Formyl_transf_N"/>
</dbReference>
<evidence type="ECO:0000313" key="3">
    <source>
        <dbReference type="EMBL" id="GAA4329382.1"/>
    </source>
</evidence>
<reference evidence="4" key="1">
    <citation type="journal article" date="2019" name="Int. J. Syst. Evol. Microbiol.">
        <title>The Global Catalogue of Microorganisms (GCM) 10K type strain sequencing project: providing services to taxonomists for standard genome sequencing and annotation.</title>
        <authorList>
            <consortium name="The Broad Institute Genomics Platform"/>
            <consortium name="The Broad Institute Genome Sequencing Center for Infectious Disease"/>
            <person name="Wu L."/>
            <person name="Ma J."/>
        </authorList>
    </citation>
    <scope>NUCLEOTIDE SEQUENCE [LARGE SCALE GENOMIC DNA]</scope>
    <source>
        <strain evidence="4">JCM 17804</strain>
    </source>
</reference>
<dbReference type="RefSeq" id="WP_345535323.1">
    <property type="nucleotide sequence ID" value="NZ_BAABGJ010000001.1"/>
</dbReference>
<dbReference type="Proteomes" id="UP001500975">
    <property type="component" value="Unassembled WGS sequence"/>
</dbReference>
<keyword evidence="4" id="KW-1185">Reference proteome</keyword>
<dbReference type="Pfam" id="PF00551">
    <property type="entry name" value="Formyl_trans_N"/>
    <property type="match status" value="1"/>
</dbReference>
<evidence type="ECO:0000259" key="2">
    <source>
        <dbReference type="Pfam" id="PF02911"/>
    </source>
</evidence>
<feature type="domain" description="Formyl transferase N-terminal" evidence="1">
    <location>
        <begin position="35"/>
        <end position="184"/>
    </location>
</feature>
<accession>A0ABP8GSZ8</accession>
<organism evidence="3 4">
    <name type="scientific">Variovorax defluvii</name>
    <dbReference type="NCBI Taxonomy" id="913761"/>
    <lineage>
        <taxon>Bacteria</taxon>
        <taxon>Pseudomonadati</taxon>
        <taxon>Pseudomonadota</taxon>
        <taxon>Betaproteobacteria</taxon>
        <taxon>Burkholderiales</taxon>
        <taxon>Comamonadaceae</taxon>
        <taxon>Variovorax</taxon>
    </lineage>
</organism>
<evidence type="ECO:0000313" key="4">
    <source>
        <dbReference type="Proteomes" id="UP001500975"/>
    </source>
</evidence>
<feature type="domain" description="Formyl transferase C-terminal" evidence="2">
    <location>
        <begin position="213"/>
        <end position="297"/>
    </location>
</feature>
<sequence>MSGANAIGRPARAVVFAYHDVGVRCLRVLLDAGVEVPLVVTHADAAGETIWFGSVAAVAAEYGLRCEAPEDPHDPALLAAARAAEPDFLFSFYYRKMLKPDWLQVPRRGAYNMHGSLLPRYRGRAPVNWAVLHGEHETGATLHRMNEKPDNGPIVDQLAVPILSDDTAHEVFGKVTVAAEIVLARSLPELIAGSALEWMQDLSQGRYFGGRRPEDGRIPADADARQIHDLVRALAPPYPPAFLQLHGRRVFIERTQHARTPGSMPGSGLRLVSDGAALWLIAADGSALKVLAARRDGDAQPLDAGCFEALHAGRWVAADT</sequence>
<dbReference type="Gene3D" id="3.40.50.12230">
    <property type="match status" value="1"/>
</dbReference>